<proteinExistence type="predicted"/>
<dbReference type="RefSeq" id="YP_010771246.1">
    <property type="nucleotide sequence ID" value="NC_074531.1"/>
</dbReference>
<keyword evidence="1" id="KW-0946">Virion</keyword>
<organism evidence="1 2">
    <name type="scientific">ssRNA phage SRR6960799_33</name>
    <dbReference type="NCBI Taxonomy" id="2786591"/>
    <lineage>
        <taxon>Viruses</taxon>
        <taxon>Riboviria</taxon>
        <taxon>Orthornavirae</taxon>
        <taxon>Lenarviricota</taxon>
        <taxon>Leviviricetes</taxon>
        <taxon>Timlovirales</taxon>
        <taxon>Steitzviridae</taxon>
        <taxon>Giliycovirus</taxon>
        <taxon>Giliycovirus pelenecus</taxon>
        <taxon>Weheuvirus pelenecus</taxon>
    </lineage>
</organism>
<evidence type="ECO:0000313" key="2">
    <source>
        <dbReference type="Proteomes" id="UP000680818"/>
    </source>
</evidence>
<evidence type="ECO:0000313" key="1">
    <source>
        <dbReference type="EMBL" id="DAD50665.1"/>
    </source>
</evidence>
<protein>
    <submittedName>
        <fullName evidence="1">Coat protein</fullName>
    </submittedName>
</protein>
<dbReference type="Proteomes" id="UP000680818">
    <property type="component" value="Segment"/>
</dbReference>
<dbReference type="EMBL" id="BK013591">
    <property type="protein sequence ID" value="DAD50665.1"/>
    <property type="molecule type" value="Genomic_RNA"/>
</dbReference>
<dbReference type="Gene3D" id="2.40.160.220">
    <property type="match status" value="1"/>
</dbReference>
<reference evidence="1" key="1">
    <citation type="submission" date="2020-09" db="EMBL/GenBank/DDBJ databases">
        <title>Leviviricetes taxonomy.</title>
        <authorList>
            <person name="Stockdale S.R."/>
            <person name="Callanan J."/>
            <person name="Adriaenssens E.M."/>
            <person name="Kuhn J.H."/>
            <person name="Rumnieks J."/>
            <person name="Shkoporov A."/>
            <person name="Draper L.A."/>
            <person name="Ross P."/>
            <person name="Hill C."/>
        </authorList>
    </citation>
    <scope>NUCLEOTIDE SEQUENCE</scope>
</reference>
<keyword evidence="2" id="KW-1185">Reference proteome</keyword>
<dbReference type="GeneID" id="80400925"/>
<dbReference type="GO" id="GO:0019028">
    <property type="term" value="C:viral capsid"/>
    <property type="evidence" value="ECO:0007669"/>
    <property type="project" value="UniProtKB-KW"/>
</dbReference>
<dbReference type="KEGG" id="vg:80400925"/>
<accession>A0A8S5KZ28</accession>
<sequence>MAFTDPQTITVATVAKTLNLIESDKSKSVYTTADGEYKFTISHQQSGKRTRRMIRVDRTAVAADPLSAINASVNLGIYVVIDEPPFGFSDTSIWDVVAALSAWLTNANVTKVLSSQH</sequence>
<keyword evidence="1" id="KW-0167">Capsid protein</keyword>
<name>A0A8S5KZ28_9VIRU</name>
<gene>
    <name evidence="1" type="primary">SRR6960799_33_2</name>
</gene>